<dbReference type="Gene3D" id="1.50.40.10">
    <property type="entry name" value="Mitochondrial carrier domain"/>
    <property type="match status" value="1"/>
</dbReference>
<evidence type="ECO:0000313" key="7">
    <source>
        <dbReference type="Proteomes" id="UP001476247"/>
    </source>
</evidence>
<dbReference type="EMBL" id="BAABUJ010000011">
    <property type="protein sequence ID" value="GAA5799027.1"/>
    <property type="molecule type" value="Genomic_DNA"/>
</dbReference>
<evidence type="ECO:0000256" key="2">
    <source>
        <dbReference type="ARBA" id="ARBA00022692"/>
    </source>
</evidence>
<feature type="chain" id="PRO_5045353472" evidence="5">
    <location>
        <begin position="19"/>
        <end position="88"/>
    </location>
</feature>
<sequence length="88" mass="10618">MHFKVSLIWWYLWRHVLDRGLPLDLVKALIRKETLQRNPTCKNAKHYMQDIYSRNGIAGFYRGISVTLIRYGRSFDEKYNERSETCHL</sequence>
<dbReference type="SUPFAM" id="SSF103506">
    <property type="entry name" value="Mitochondrial carrier"/>
    <property type="match status" value="1"/>
</dbReference>
<evidence type="ECO:0000313" key="6">
    <source>
        <dbReference type="EMBL" id="GAA5799027.1"/>
    </source>
</evidence>
<protein>
    <submittedName>
        <fullName evidence="6">Uncharacterized protein</fullName>
    </submittedName>
</protein>
<organism evidence="6 7">
    <name type="scientific">Helicostylum pulchrum</name>
    <dbReference type="NCBI Taxonomy" id="562976"/>
    <lineage>
        <taxon>Eukaryota</taxon>
        <taxon>Fungi</taxon>
        <taxon>Fungi incertae sedis</taxon>
        <taxon>Mucoromycota</taxon>
        <taxon>Mucoromycotina</taxon>
        <taxon>Mucoromycetes</taxon>
        <taxon>Mucorales</taxon>
        <taxon>Mucorineae</taxon>
        <taxon>Mucoraceae</taxon>
        <taxon>Helicostylum</taxon>
    </lineage>
</organism>
<comment type="subcellular location">
    <subcellularLocation>
        <location evidence="1">Membrane</location>
        <topology evidence="1">Multi-pass membrane protein</topology>
    </subcellularLocation>
</comment>
<evidence type="ECO:0000256" key="3">
    <source>
        <dbReference type="ARBA" id="ARBA00022989"/>
    </source>
</evidence>
<keyword evidence="7" id="KW-1185">Reference proteome</keyword>
<reference evidence="6 7" key="1">
    <citation type="submission" date="2024-04" db="EMBL/GenBank/DDBJ databases">
        <title>genome sequences of Mucor flavus KT1a and Helicostylum pulchrum KT1b strains isolation_sourced from the surface of a dry-aged beef.</title>
        <authorList>
            <person name="Toyotome T."/>
            <person name="Hosono M."/>
            <person name="Torimaru M."/>
            <person name="Fukuda K."/>
            <person name="Mikami N."/>
        </authorList>
    </citation>
    <scope>NUCLEOTIDE SEQUENCE [LARGE SCALE GENOMIC DNA]</scope>
    <source>
        <strain evidence="6 7">KT1b</strain>
    </source>
</reference>
<name>A0ABP9XY98_9FUNG</name>
<dbReference type="Proteomes" id="UP001476247">
    <property type="component" value="Unassembled WGS sequence"/>
</dbReference>
<keyword evidence="4" id="KW-0472">Membrane</keyword>
<keyword evidence="2" id="KW-0812">Transmembrane</keyword>
<dbReference type="Pfam" id="PF00153">
    <property type="entry name" value="Mito_carr"/>
    <property type="match status" value="1"/>
</dbReference>
<proteinExistence type="predicted"/>
<feature type="signal peptide" evidence="5">
    <location>
        <begin position="1"/>
        <end position="18"/>
    </location>
</feature>
<keyword evidence="3" id="KW-1133">Transmembrane helix</keyword>
<gene>
    <name evidence="6" type="ORF">HPULCUR_004436</name>
</gene>
<keyword evidence="5" id="KW-0732">Signal</keyword>
<accession>A0ABP9XY98</accession>
<evidence type="ECO:0000256" key="4">
    <source>
        <dbReference type="ARBA" id="ARBA00023136"/>
    </source>
</evidence>
<evidence type="ECO:0000256" key="5">
    <source>
        <dbReference type="SAM" id="SignalP"/>
    </source>
</evidence>
<evidence type="ECO:0000256" key="1">
    <source>
        <dbReference type="ARBA" id="ARBA00004141"/>
    </source>
</evidence>
<dbReference type="InterPro" id="IPR023395">
    <property type="entry name" value="MCP_dom_sf"/>
</dbReference>
<comment type="caution">
    <text evidence="6">The sequence shown here is derived from an EMBL/GenBank/DDBJ whole genome shotgun (WGS) entry which is preliminary data.</text>
</comment>
<dbReference type="InterPro" id="IPR018108">
    <property type="entry name" value="MCP_transmembrane"/>
</dbReference>